<keyword evidence="2" id="KW-0378">Hydrolase</keyword>
<keyword evidence="1" id="KW-0479">Metal-binding</keyword>
<feature type="domain" description="NodB homology" evidence="5">
    <location>
        <begin position="491"/>
        <end position="670"/>
    </location>
</feature>
<dbReference type="Proteomes" id="UP000293589">
    <property type="component" value="Chromosome"/>
</dbReference>
<dbReference type="CDD" id="cd10917">
    <property type="entry name" value="CE4_NodB_like_6s_7s"/>
    <property type="match status" value="1"/>
</dbReference>
<keyword evidence="4" id="KW-0812">Transmembrane</keyword>
<feature type="region of interest" description="Disordered" evidence="3">
    <location>
        <begin position="122"/>
        <end position="200"/>
    </location>
</feature>
<dbReference type="PANTHER" id="PTHR10587:SF133">
    <property type="entry name" value="CHITIN DEACETYLASE 1-RELATED"/>
    <property type="match status" value="1"/>
</dbReference>
<evidence type="ECO:0000313" key="6">
    <source>
        <dbReference type="EMBL" id="QAY32139.1"/>
    </source>
</evidence>
<keyword evidence="4" id="KW-0472">Membrane</keyword>
<dbReference type="SUPFAM" id="SSF88713">
    <property type="entry name" value="Glycoside hydrolase/deacetylase"/>
    <property type="match status" value="1"/>
</dbReference>
<gene>
    <name evidence="6" type="ORF">ESN35_00820</name>
</gene>
<dbReference type="GO" id="GO:0016810">
    <property type="term" value="F:hydrolase activity, acting on carbon-nitrogen (but not peptide) bonds"/>
    <property type="evidence" value="ECO:0007669"/>
    <property type="project" value="InterPro"/>
</dbReference>
<dbReference type="PROSITE" id="PS51677">
    <property type="entry name" value="NODB"/>
    <property type="match status" value="1"/>
</dbReference>
<dbReference type="Pfam" id="PF01522">
    <property type="entry name" value="Polysacc_deac_1"/>
    <property type="match status" value="1"/>
</dbReference>
<dbReference type="GO" id="GO:0005975">
    <property type="term" value="P:carbohydrate metabolic process"/>
    <property type="evidence" value="ECO:0007669"/>
    <property type="project" value="InterPro"/>
</dbReference>
<evidence type="ECO:0000313" key="7">
    <source>
        <dbReference type="Proteomes" id="UP000293589"/>
    </source>
</evidence>
<keyword evidence="4" id="KW-1133">Transmembrane helix</keyword>
<dbReference type="PANTHER" id="PTHR10587">
    <property type="entry name" value="GLYCOSYL TRANSFERASE-RELATED"/>
    <property type="match status" value="1"/>
</dbReference>
<protein>
    <submittedName>
        <fullName evidence="6">Polysaccharide deacetylase family protein</fullName>
    </submittedName>
</protein>
<dbReference type="InterPro" id="IPR002509">
    <property type="entry name" value="NODB_dom"/>
</dbReference>
<evidence type="ECO:0000256" key="2">
    <source>
        <dbReference type="ARBA" id="ARBA00022801"/>
    </source>
</evidence>
<dbReference type="STRING" id="78344.BIGA_1538"/>
<evidence type="ECO:0000256" key="4">
    <source>
        <dbReference type="SAM" id="Phobius"/>
    </source>
</evidence>
<evidence type="ECO:0000256" key="1">
    <source>
        <dbReference type="ARBA" id="ARBA00022723"/>
    </source>
</evidence>
<evidence type="ECO:0000256" key="3">
    <source>
        <dbReference type="SAM" id="MobiDB-lite"/>
    </source>
</evidence>
<dbReference type="GO" id="GO:0046872">
    <property type="term" value="F:metal ion binding"/>
    <property type="evidence" value="ECO:0007669"/>
    <property type="project" value="UniProtKB-KW"/>
</dbReference>
<accession>A0A4P6E1S2</accession>
<reference evidence="6 7" key="1">
    <citation type="submission" date="2019-01" db="EMBL/GenBank/DDBJ databases">
        <title>Complete genome sequence of Bifidobacterium gallinarum CACC 514.</title>
        <authorList>
            <person name="Jung M."/>
        </authorList>
    </citation>
    <scope>NUCLEOTIDE SEQUENCE [LARGE SCALE GENOMIC DNA]</scope>
    <source>
        <strain evidence="6 7">CACC 514</strain>
    </source>
</reference>
<dbReference type="PROSITE" id="PS51257">
    <property type="entry name" value="PROKAR_LIPOPROTEIN"/>
    <property type="match status" value="1"/>
</dbReference>
<evidence type="ECO:0000259" key="5">
    <source>
        <dbReference type="PROSITE" id="PS51677"/>
    </source>
</evidence>
<sequence length="679" mass="74316">MARGVQHFGISFGSCNGHTAIIPRRNGHRAVLRRNSLCVRSHYRHPSHTRTLPHACIHPIPSAVLGTRRVQSATRLLSDNDDIAGVHLLPGHPAQHQPHHVALPRHIDALAERFDAHDRGLAHHGRTVRTHDDRGITAPARTGRHLSNDDHASAGDGEYVRDRQPELPGRTPRRTDRPSRAGRLRRPRRSGRASGTCVDRPVHADLPRVLGLPESVEQSHTILLGGLAWRLCAIAHNQTISHRPAPNTVVHPHTGPRTKSTRSYHGVNTHWSEGIMERIEELSFDGIARGVPHHGNDAPRRPRRRWPIVLAMALTTLLLACGGAWAYWMWDHHWRLVPVRVNDATFKVRVDTTLGALLADNNDFGHKPGRLLAITGDVVDERGGEPMTVTLNGSPVTAESFDGTPLPEPATVTVMSGGDVTEGYDVRHDPVPHGADVGSGGSIQRLVRTGKDGVREVWVGRSSKKEVDKGVIEQPVDLVVEAINPRPAGRKVIALTFDDGPSQYTGRILDVLKDKGVKATFFNLGQNAANNAAAARRVVSEGHQLASHSNSHPNMPDLDRDAIRADIGAGFDALRAAADVDTKVFRAPYGAFGEQQWRDAADLIDMNVLWDIDTLDWKRPGAEAIVKTVLDNAHNGAIVLMHDGGGDRSQDIEALPDIIDKLREQGYEFVTVEQLAAMA</sequence>
<dbReference type="AlphaFoldDB" id="A0A4P6E1S2"/>
<feature type="transmembrane region" description="Helical" evidence="4">
    <location>
        <begin position="308"/>
        <end position="330"/>
    </location>
</feature>
<dbReference type="Gene3D" id="3.20.20.370">
    <property type="entry name" value="Glycoside hydrolase/deacetylase"/>
    <property type="match status" value="1"/>
</dbReference>
<feature type="compositionally biased region" description="Basic residues" evidence="3">
    <location>
        <begin position="180"/>
        <end position="191"/>
    </location>
</feature>
<dbReference type="InterPro" id="IPR050248">
    <property type="entry name" value="Polysacc_deacetylase_ArnD"/>
</dbReference>
<feature type="compositionally biased region" description="Basic and acidic residues" evidence="3">
    <location>
        <begin position="146"/>
        <end position="165"/>
    </location>
</feature>
<proteinExistence type="predicted"/>
<dbReference type="KEGG" id="bgx:ESN35_00820"/>
<organism evidence="6 7">
    <name type="scientific">Bifidobacterium pullorum subsp. gallinarum</name>
    <dbReference type="NCBI Taxonomy" id="78344"/>
    <lineage>
        <taxon>Bacteria</taxon>
        <taxon>Bacillati</taxon>
        <taxon>Actinomycetota</taxon>
        <taxon>Actinomycetes</taxon>
        <taxon>Bifidobacteriales</taxon>
        <taxon>Bifidobacteriaceae</taxon>
        <taxon>Bifidobacterium</taxon>
    </lineage>
</organism>
<dbReference type="GO" id="GO:0016020">
    <property type="term" value="C:membrane"/>
    <property type="evidence" value="ECO:0007669"/>
    <property type="project" value="TreeGrafter"/>
</dbReference>
<dbReference type="InterPro" id="IPR011330">
    <property type="entry name" value="Glyco_hydro/deAcase_b/a-brl"/>
</dbReference>
<dbReference type="EMBL" id="CP035464">
    <property type="protein sequence ID" value="QAY32139.1"/>
    <property type="molecule type" value="Genomic_DNA"/>
</dbReference>
<name>A0A4P6E1S2_9BIFI</name>
<feature type="region of interest" description="Disordered" evidence="3">
    <location>
        <begin position="243"/>
        <end position="265"/>
    </location>
</feature>